<dbReference type="GO" id="GO:0005886">
    <property type="term" value="C:plasma membrane"/>
    <property type="evidence" value="ECO:0007669"/>
    <property type="project" value="UniProtKB-SubCell"/>
</dbReference>
<name>A0A518CYA6_9BACT</name>
<organism evidence="9 10">
    <name type="scientific">Rohdeia mirabilis</name>
    <dbReference type="NCBI Taxonomy" id="2528008"/>
    <lineage>
        <taxon>Bacteria</taxon>
        <taxon>Pseudomonadati</taxon>
        <taxon>Planctomycetota</taxon>
        <taxon>Planctomycetia</taxon>
        <taxon>Planctomycetia incertae sedis</taxon>
        <taxon>Rohdeia</taxon>
    </lineage>
</organism>
<feature type="transmembrane region" description="Helical" evidence="7">
    <location>
        <begin position="734"/>
        <end position="758"/>
    </location>
</feature>
<evidence type="ECO:0000256" key="2">
    <source>
        <dbReference type="ARBA" id="ARBA00022475"/>
    </source>
</evidence>
<feature type="transmembrane region" description="Helical" evidence="7">
    <location>
        <begin position="497"/>
        <end position="518"/>
    </location>
</feature>
<feature type="transmembrane region" description="Helical" evidence="7">
    <location>
        <begin position="825"/>
        <end position="847"/>
    </location>
</feature>
<evidence type="ECO:0000256" key="3">
    <source>
        <dbReference type="ARBA" id="ARBA00022692"/>
    </source>
</evidence>
<dbReference type="RefSeq" id="WP_145185344.1">
    <property type="nucleotide sequence ID" value="NZ_CP036290.1"/>
</dbReference>
<proteinExistence type="inferred from homology"/>
<reference evidence="9 10" key="1">
    <citation type="submission" date="2019-02" db="EMBL/GenBank/DDBJ databases">
        <title>Deep-cultivation of Planctomycetes and their phenomic and genomic characterization uncovers novel biology.</title>
        <authorList>
            <person name="Wiegand S."/>
            <person name="Jogler M."/>
            <person name="Boedeker C."/>
            <person name="Pinto D."/>
            <person name="Vollmers J."/>
            <person name="Rivas-Marin E."/>
            <person name="Kohn T."/>
            <person name="Peeters S.H."/>
            <person name="Heuer A."/>
            <person name="Rast P."/>
            <person name="Oberbeckmann S."/>
            <person name="Bunk B."/>
            <person name="Jeske O."/>
            <person name="Meyerdierks A."/>
            <person name="Storesund J.E."/>
            <person name="Kallscheuer N."/>
            <person name="Luecker S."/>
            <person name="Lage O.M."/>
            <person name="Pohl T."/>
            <person name="Merkel B.J."/>
            <person name="Hornburger P."/>
            <person name="Mueller R.-W."/>
            <person name="Bruemmer F."/>
            <person name="Labrenz M."/>
            <person name="Spormann A.M."/>
            <person name="Op den Camp H."/>
            <person name="Overmann J."/>
            <person name="Amann R."/>
            <person name="Jetten M.S.M."/>
            <person name="Mascher T."/>
            <person name="Medema M.H."/>
            <person name="Devos D.P."/>
            <person name="Kaster A.-K."/>
            <person name="Ovreas L."/>
            <person name="Rohde M."/>
            <person name="Galperin M.Y."/>
            <person name="Jogler C."/>
        </authorList>
    </citation>
    <scope>NUCLEOTIDE SEQUENCE [LARGE SCALE GENOMIC DNA]</scope>
    <source>
        <strain evidence="9 10">Pla163</strain>
    </source>
</reference>
<dbReference type="Pfam" id="PF02687">
    <property type="entry name" value="FtsX"/>
    <property type="match status" value="2"/>
</dbReference>
<dbReference type="GO" id="GO:0022857">
    <property type="term" value="F:transmembrane transporter activity"/>
    <property type="evidence" value="ECO:0007669"/>
    <property type="project" value="TreeGrafter"/>
</dbReference>
<keyword evidence="5 7" id="KW-0472">Membrane</keyword>
<feature type="domain" description="ABC3 transporter permease C-terminal" evidence="8">
    <location>
        <begin position="274"/>
        <end position="394"/>
    </location>
</feature>
<dbReference type="PANTHER" id="PTHR30572:SF4">
    <property type="entry name" value="ABC TRANSPORTER PERMEASE YTRF"/>
    <property type="match status" value="1"/>
</dbReference>
<feature type="transmembrane region" description="Helical" evidence="7">
    <location>
        <begin position="314"/>
        <end position="340"/>
    </location>
</feature>
<feature type="transmembrane region" description="Helical" evidence="7">
    <location>
        <begin position="368"/>
        <end position="388"/>
    </location>
</feature>
<accession>A0A518CYA6</accession>
<dbReference type="InterPro" id="IPR003838">
    <property type="entry name" value="ABC3_permease_C"/>
</dbReference>
<comment type="similarity">
    <text evidence="6">Belongs to the ABC-4 integral membrane protein family.</text>
</comment>
<evidence type="ECO:0000256" key="1">
    <source>
        <dbReference type="ARBA" id="ARBA00004651"/>
    </source>
</evidence>
<protein>
    <submittedName>
        <fullName evidence="9">ABC transporter permease YtrF</fullName>
    </submittedName>
</protein>
<evidence type="ECO:0000256" key="6">
    <source>
        <dbReference type="ARBA" id="ARBA00038076"/>
    </source>
</evidence>
<feature type="transmembrane region" description="Helical" evidence="7">
    <location>
        <begin position="272"/>
        <end position="293"/>
    </location>
</feature>
<evidence type="ECO:0000259" key="8">
    <source>
        <dbReference type="Pfam" id="PF02687"/>
    </source>
</evidence>
<gene>
    <name evidence="9" type="primary">ytrF_2</name>
    <name evidence="9" type="ORF">Pla163_13140</name>
</gene>
<sequence>MRLQILLAATSLVRKPARALFSVLGVAMGIAAVVSIFTVDHNTILHLQPDVATEGNYSADLVVRPTGDAIDPSAALLEQPGILEATRVKRAEIVLRAGDAEIPARLVALDLGRAARMGVLRSNAGSLTGDTAGLVVGEQLAQLMDLAPGSTLQVAVSGRRPAKRCVDGELVEIGQEVPATGAVQLQVHGLIADEAIGRAAGGMVVCMEHDLAVELFGARLTPLELWAARDPSVDLERLQRGLTQSFGSYDMRAGAVVGQEADERAFRNGVRLSGLMTLALGLYVIFHTLSMSLTERLRDVGVLHALGASKRQIAGCFFVEAVLIAFAAGAVGLGGGLLLARLMLARGITSLGLSKTVSESFDVPWEQVLVLSGIGVAIALLGSVFPLMRAQSTNAVQALRGEASHDERGQRRFQLFAALLLLGVLPAVFFSVVDLVGEGSRDLLEVVLLGVGVLVLLFATPLLVPGAVALSASWIARLARTRLPFAGLLAARSMSHGRLRVAACVSALTLLATAFVGLTGITASLRQETVEWAGDALENKVWVSGLGDVDVAEVRDALDHPDVLGFELGDHRVDVGFRIQSVGPDAATFGPLAEDDGLRALVLEGRGIFVSNRLAVQQGWKLGDDVTLVTPGTGAQSFTICAVGEPYGYFRDPHERAYAVIGEQHLARYYCIDVENTGSVAVRFRTDRGLTEGDRVLLAEALLRPLAADGVVPRVLGAAEIRAREVFDVTRDFLVFHVILLLTAALAGLGLLNAQLLATSERVKELGVLRALGAAHRQIAGSVLLESTAVGLVGGVFGLALGAAITPAVVRTLKVLSGLDLPQPGFAAVWALVPIGTVLLAIAAAIFPVWRLRRASPAAAVRAG</sequence>
<feature type="domain" description="ABC3 transporter permease C-terminal" evidence="8">
    <location>
        <begin position="738"/>
        <end position="857"/>
    </location>
</feature>
<keyword evidence="2" id="KW-1003">Cell membrane</keyword>
<evidence type="ECO:0000313" key="9">
    <source>
        <dbReference type="EMBL" id="QDU84209.1"/>
    </source>
</evidence>
<evidence type="ECO:0000256" key="4">
    <source>
        <dbReference type="ARBA" id="ARBA00022989"/>
    </source>
</evidence>
<dbReference type="PANTHER" id="PTHR30572">
    <property type="entry name" value="MEMBRANE COMPONENT OF TRANSPORTER-RELATED"/>
    <property type="match status" value="1"/>
</dbReference>
<feature type="transmembrane region" description="Helical" evidence="7">
    <location>
        <begin position="415"/>
        <end position="436"/>
    </location>
</feature>
<evidence type="ECO:0000256" key="5">
    <source>
        <dbReference type="ARBA" id="ARBA00023136"/>
    </source>
</evidence>
<evidence type="ECO:0000313" key="10">
    <source>
        <dbReference type="Proteomes" id="UP000319342"/>
    </source>
</evidence>
<dbReference type="EMBL" id="CP036290">
    <property type="protein sequence ID" value="QDU84209.1"/>
    <property type="molecule type" value="Genomic_DNA"/>
</dbReference>
<dbReference type="Proteomes" id="UP000319342">
    <property type="component" value="Chromosome"/>
</dbReference>
<feature type="transmembrane region" description="Helical" evidence="7">
    <location>
        <begin position="448"/>
        <end position="476"/>
    </location>
</feature>
<dbReference type="AlphaFoldDB" id="A0A518CYA6"/>
<keyword evidence="4 7" id="KW-1133">Transmembrane helix</keyword>
<evidence type="ECO:0000256" key="7">
    <source>
        <dbReference type="SAM" id="Phobius"/>
    </source>
</evidence>
<dbReference type="InterPro" id="IPR050250">
    <property type="entry name" value="Macrolide_Exporter_MacB"/>
</dbReference>
<feature type="transmembrane region" description="Helical" evidence="7">
    <location>
        <begin position="20"/>
        <end position="39"/>
    </location>
</feature>
<feature type="transmembrane region" description="Helical" evidence="7">
    <location>
        <begin position="779"/>
        <end position="805"/>
    </location>
</feature>
<keyword evidence="10" id="KW-1185">Reference proteome</keyword>
<comment type="subcellular location">
    <subcellularLocation>
        <location evidence="1">Cell membrane</location>
        <topology evidence="1">Multi-pass membrane protein</topology>
    </subcellularLocation>
</comment>
<dbReference type="OrthoDB" id="270939at2"/>
<keyword evidence="3 7" id="KW-0812">Transmembrane</keyword>